<dbReference type="SUPFAM" id="SSF52218">
    <property type="entry name" value="Flavoproteins"/>
    <property type="match status" value="1"/>
</dbReference>
<gene>
    <name evidence="2" type="ORF">FLAG1_08701</name>
</gene>
<evidence type="ECO:0000313" key="3">
    <source>
        <dbReference type="Proteomes" id="UP000037904"/>
    </source>
</evidence>
<comment type="caution">
    <text evidence="2">The sequence shown here is derived from an EMBL/GenBank/DDBJ whole genome shotgun (WGS) entry which is preliminary data.</text>
</comment>
<dbReference type="GO" id="GO:0016491">
    <property type="term" value="F:oxidoreductase activity"/>
    <property type="evidence" value="ECO:0007669"/>
    <property type="project" value="InterPro"/>
</dbReference>
<dbReference type="Pfam" id="PF03358">
    <property type="entry name" value="FMN_red"/>
    <property type="match status" value="1"/>
</dbReference>
<dbReference type="AlphaFoldDB" id="A0A0M9ERK0"/>
<organism evidence="2 3">
    <name type="scientific">Fusarium langsethiae</name>
    <dbReference type="NCBI Taxonomy" id="179993"/>
    <lineage>
        <taxon>Eukaryota</taxon>
        <taxon>Fungi</taxon>
        <taxon>Dikarya</taxon>
        <taxon>Ascomycota</taxon>
        <taxon>Pezizomycotina</taxon>
        <taxon>Sordariomycetes</taxon>
        <taxon>Hypocreomycetidae</taxon>
        <taxon>Hypocreales</taxon>
        <taxon>Nectriaceae</taxon>
        <taxon>Fusarium</taxon>
    </lineage>
</organism>
<accession>A0A0M9ERK0</accession>
<sequence>MKIALITASTRTPRVGPKIASLVQEIITGDGDASQNTKIIPVDIADFNLPVFDEIIMPALVPSKGSFTKPHAIAWSSEIAKYDGYIFVIPEYNHGLAGGTKNAVDYLYNEWIGKGVVVISYGIFGGKSANEQLNQVLKGMKLQVTETRPALAFHDGVGPDLWLAGAGDLGEDTRKDIIAQSPEILKAFAELKGLMEKQSPKEVAKRGSGKAAEFGAVSCFYKTGIRQLLGSDLFMCAGWCTAVATACFDIVFYEMGALRKGVTLGLVGFEGTAAKASKFYKVRKRRVTLKNSV</sequence>
<evidence type="ECO:0000313" key="2">
    <source>
        <dbReference type="EMBL" id="KPA38458.1"/>
    </source>
</evidence>
<name>A0A0M9ERK0_FUSLA</name>
<keyword evidence="3" id="KW-1185">Reference proteome</keyword>
<protein>
    <submittedName>
        <fullName evidence="2">Nadph-dependent fmn reductase</fullName>
    </submittedName>
</protein>
<dbReference type="Gene3D" id="3.40.50.360">
    <property type="match status" value="1"/>
</dbReference>
<dbReference type="GO" id="GO:0005829">
    <property type="term" value="C:cytosol"/>
    <property type="evidence" value="ECO:0007669"/>
    <property type="project" value="TreeGrafter"/>
</dbReference>
<dbReference type="EMBL" id="JXCE01000277">
    <property type="protein sequence ID" value="KPA38458.1"/>
    <property type="molecule type" value="Genomic_DNA"/>
</dbReference>
<dbReference type="PANTHER" id="PTHR30543:SF21">
    <property type="entry name" value="NAD(P)H-DEPENDENT FMN REDUCTASE LOT6"/>
    <property type="match status" value="1"/>
</dbReference>
<reference evidence="2 3" key="1">
    <citation type="submission" date="2015-04" db="EMBL/GenBank/DDBJ databases">
        <title>The draft genome sequence of Fusarium langsethiae, a T-2/HT-2 mycotoxin producer.</title>
        <authorList>
            <person name="Lysoe E."/>
            <person name="Divon H.H."/>
            <person name="Terzi V."/>
            <person name="Orru L."/>
            <person name="Lamontanara A."/>
            <person name="Kolseth A.-K."/>
            <person name="Frandsen R.J."/>
            <person name="Nielsen K."/>
            <person name="Thrane U."/>
        </authorList>
    </citation>
    <scope>NUCLEOTIDE SEQUENCE [LARGE SCALE GENOMIC DNA]</scope>
    <source>
        <strain evidence="2 3">Fl201059</strain>
    </source>
</reference>
<feature type="domain" description="NADPH-dependent FMN reductase-like" evidence="1">
    <location>
        <begin position="1"/>
        <end position="146"/>
    </location>
</feature>
<dbReference type="InterPro" id="IPR005025">
    <property type="entry name" value="FMN_Rdtase-like_dom"/>
</dbReference>
<dbReference type="Proteomes" id="UP000037904">
    <property type="component" value="Unassembled WGS sequence"/>
</dbReference>
<dbReference type="InterPro" id="IPR029039">
    <property type="entry name" value="Flavoprotein-like_sf"/>
</dbReference>
<dbReference type="InterPro" id="IPR050712">
    <property type="entry name" value="NAD(P)H-dep_reductase"/>
</dbReference>
<evidence type="ECO:0000259" key="1">
    <source>
        <dbReference type="Pfam" id="PF03358"/>
    </source>
</evidence>
<proteinExistence type="predicted"/>
<dbReference type="OrthoDB" id="68575at2759"/>
<dbReference type="GO" id="GO:0010181">
    <property type="term" value="F:FMN binding"/>
    <property type="evidence" value="ECO:0007669"/>
    <property type="project" value="TreeGrafter"/>
</dbReference>
<dbReference type="PANTHER" id="PTHR30543">
    <property type="entry name" value="CHROMATE REDUCTASE"/>
    <property type="match status" value="1"/>
</dbReference>